<comment type="pathway">
    <text evidence="14">Sulfur metabolism; hydrogen sulfide biosynthesis; sulfite from sulfate: step 1/3.</text>
</comment>
<dbReference type="GO" id="GO:0004020">
    <property type="term" value="F:adenylylsulfate kinase activity"/>
    <property type="evidence" value="ECO:0007669"/>
    <property type="project" value="UniProtKB-UniRule"/>
</dbReference>
<protein>
    <recommendedName>
        <fullName evidence="14 15">Multifunctional fusion protein</fullName>
    </recommendedName>
    <domain>
        <recommendedName>
            <fullName evidence="14">Sulfate adenylyltransferase subunit 1</fullName>
            <ecNumber evidence="14">2.7.7.4</ecNumber>
        </recommendedName>
        <alternativeName>
            <fullName evidence="14">ATP-sulfurylase large subunit</fullName>
        </alternativeName>
        <alternativeName>
            <fullName evidence="14">Sulfate adenylate transferase</fullName>
            <shortName evidence="14">SAT</shortName>
        </alternativeName>
    </domain>
    <domain>
        <recommendedName>
            <fullName evidence="15">Adenylyl-sulfate kinase</fullName>
            <ecNumber evidence="15">2.7.1.25</ecNumber>
        </recommendedName>
        <alternativeName>
            <fullName evidence="15">APS kinase</fullName>
        </alternativeName>
        <alternativeName>
            <fullName evidence="15">ATP adenosine-5'-phosphosulfate 3'-phosphotransferase</fullName>
        </alternativeName>
        <alternativeName>
            <fullName evidence="15">Adenosine-5'-phosphosulfate kinase</fullName>
        </alternativeName>
    </domain>
</protein>
<keyword evidence="15 17" id="KW-0418">Kinase</keyword>
<evidence type="ECO:0000313" key="18">
    <source>
        <dbReference type="Proteomes" id="UP000252893"/>
    </source>
</evidence>
<feature type="binding site" evidence="15">
    <location>
        <begin position="474"/>
        <end position="481"/>
    </location>
    <ligand>
        <name>ATP</name>
        <dbReference type="ChEBI" id="CHEBI:30616"/>
    </ligand>
</feature>
<dbReference type="InterPro" id="IPR000795">
    <property type="entry name" value="T_Tr_GTP-bd_dom"/>
</dbReference>
<dbReference type="InterPro" id="IPR009001">
    <property type="entry name" value="Transl_elong_EF1A/Init_IF2_C"/>
</dbReference>
<comment type="similarity">
    <text evidence="3">In the C-terminal section; belongs to the APS kinase family.</text>
</comment>
<keyword evidence="8 14" id="KW-0547">Nucleotide-binding</keyword>
<accession>A0A366E567</accession>
<dbReference type="PRINTS" id="PR00315">
    <property type="entry name" value="ELONGATNFCT"/>
</dbReference>
<keyword evidence="15" id="KW-0597">Phosphoprotein</keyword>
<dbReference type="RefSeq" id="WP_113943522.1">
    <property type="nucleotide sequence ID" value="NZ_JBHEEG010000002.1"/>
</dbReference>
<dbReference type="GO" id="GO:0005524">
    <property type="term" value="F:ATP binding"/>
    <property type="evidence" value="ECO:0007669"/>
    <property type="project" value="UniProtKB-UniRule"/>
</dbReference>
<dbReference type="Gene3D" id="2.40.30.10">
    <property type="entry name" value="Translation factors"/>
    <property type="match status" value="2"/>
</dbReference>
<dbReference type="PROSITE" id="PS51722">
    <property type="entry name" value="G_TR_2"/>
    <property type="match status" value="1"/>
</dbReference>
<dbReference type="InterPro" id="IPR031157">
    <property type="entry name" value="G_TR_CS"/>
</dbReference>
<comment type="subunit">
    <text evidence="14">Heterodimer composed of CysD, the smaller subunit, and CysN.</text>
</comment>
<keyword evidence="11" id="KW-0511">Multifunctional enzyme</keyword>
<dbReference type="AlphaFoldDB" id="A0A366E567"/>
<name>A0A366E567_9HYPH</name>
<keyword evidence="9 14" id="KW-0067">ATP-binding</keyword>
<comment type="similarity">
    <text evidence="15">Belongs to the APS kinase family.</text>
</comment>
<dbReference type="PANTHER" id="PTHR23115">
    <property type="entry name" value="TRANSLATION FACTOR"/>
    <property type="match status" value="1"/>
</dbReference>
<dbReference type="GO" id="GO:0070814">
    <property type="term" value="P:hydrogen sulfide biosynthetic process"/>
    <property type="evidence" value="ECO:0007669"/>
    <property type="project" value="UniProtKB-UniRule"/>
</dbReference>
<comment type="subunit">
    <text evidence="5">Sulfate-activating enzymes, NodP and NodQ, may be physically associated.</text>
</comment>
<comment type="function">
    <text evidence="2">APS kinase catalyzes the synthesis of activated sulfate.</text>
</comment>
<keyword evidence="10 14" id="KW-0342">GTP-binding</keyword>
<dbReference type="InterPro" id="IPR011779">
    <property type="entry name" value="SO4_adenylTrfase_lsu"/>
</dbReference>
<evidence type="ECO:0000256" key="2">
    <source>
        <dbReference type="ARBA" id="ARBA00002357"/>
    </source>
</evidence>
<evidence type="ECO:0000256" key="1">
    <source>
        <dbReference type="ARBA" id="ARBA00001823"/>
    </source>
</evidence>
<evidence type="ECO:0000256" key="7">
    <source>
        <dbReference type="ARBA" id="ARBA00022695"/>
    </source>
</evidence>
<dbReference type="InterPro" id="IPR027417">
    <property type="entry name" value="P-loop_NTPase"/>
</dbReference>
<dbReference type="PROSITE" id="PS00301">
    <property type="entry name" value="G_TR_1"/>
    <property type="match status" value="1"/>
</dbReference>
<dbReference type="EC" id="2.7.7.4" evidence="14"/>
<comment type="function">
    <text evidence="12">Proposed to provide activated sulfate for transfer to Nod factor. ATP sulfurylase may be the GTPase, regulating ATP sulfurylase activity.</text>
</comment>
<comment type="function">
    <text evidence="15">Catalyzes the synthesis of activated sulfate.</text>
</comment>
<dbReference type="Pfam" id="PF00009">
    <property type="entry name" value="GTP_EFTU"/>
    <property type="match status" value="1"/>
</dbReference>
<dbReference type="NCBIfam" id="TIGR02034">
    <property type="entry name" value="CysN"/>
    <property type="match status" value="1"/>
</dbReference>
<evidence type="ECO:0000256" key="15">
    <source>
        <dbReference type="HAMAP-Rule" id="MF_00065"/>
    </source>
</evidence>
<dbReference type="CDD" id="cd04166">
    <property type="entry name" value="CysN_ATPS"/>
    <property type="match status" value="1"/>
</dbReference>
<dbReference type="Pfam" id="PF22594">
    <property type="entry name" value="GTP-eEF1A_C"/>
    <property type="match status" value="1"/>
</dbReference>
<dbReference type="InterPro" id="IPR059117">
    <property type="entry name" value="APS_kinase_dom"/>
</dbReference>
<dbReference type="UniPathway" id="UPA00140">
    <property type="reaction ID" value="UER00204"/>
</dbReference>
<dbReference type="Pfam" id="PF01583">
    <property type="entry name" value="APS_kinase"/>
    <property type="match status" value="1"/>
</dbReference>
<dbReference type="GO" id="GO:0000103">
    <property type="term" value="P:sulfate assimilation"/>
    <property type="evidence" value="ECO:0007669"/>
    <property type="project" value="UniProtKB-UniRule"/>
</dbReference>
<dbReference type="CDD" id="cd02027">
    <property type="entry name" value="APSK"/>
    <property type="match status" value="1"/>
</dbReference>
<feature type="domain" description="Tr-type G" evidence="16">
    <location>
        <begin position="24"/>
        <end position="239"/>
    </location>
</feature>
<dbReference type="FunFam" id="3.40.50.300:FF:000119">
    <property type="entry name" value="Sulfate adenylyltransferase subunit 1"/>
    <property type="match status" value="1"/>
</dbReference>
<comment type="pathway">
    <text evidence="15">Sulfur metabolism; hydrogen sulfide biosynthesis; sulfite from sulfate: step 2/3.</text>
</comment>
<evidence type="ECO:0000256" key="14">
    <source>
        <dbReference type="HAMAP-Rule" id="MF_00062"/>
    </source>
</evidence>
<evidence type="ECO:0000256" key="11">
    <source>
        <dbReference type="ARBA" id="ARBA00023268"/>
    </source>
</evidence>
<evidence type="ECO:0000259" key="16">
    <source>
        <dbReference type="PROSITE" id="PS51722"/>
    </source>
</evidence>
<keyword evidence="18" id="KW-1185">Reference proteome</keyword>
<evidence type="ECO:0000256" key="3">
    <source>
        <dbReference type="ARBA" id="ARBA00005438"/>
    </source>
</evidence>
<organism evidence="17 18">
    <name type="scientific">Pseudochrobactrum asaccharolyticum</name>
    <dbReference type="NCBI Taxonomy" id="354351"/>
    <lineage>
        <taxon>Bacteria</taxon>
        <taxon>Pseudomonadati</taxon>
        <taxon>Pseudomonadota</taxon>
        <taxon>Alphaproteobacteria</taxon>
        <taxon>Hyphomicrobiales</taxon>
        <taxon>Brucellaceae</taxon>
        <taxon>Pseudochrobactrum</taxon>
    </lineage>
</organism>
<dbReference type="SUPFAM" id="SSF50447">
    <property type="entry name" value="Translation proteins"/>
    <property type="match status" value="1"/>
</dbReference>
<dbReference type="NCBIfam" id="TIGR00455">
    <property type="entry name" value="apsK"/>
    <property type="match status" value="1"/>
</dbReference>
<dbReference type="InterPro" id="IPR044139">
    <property type="entry name" value="CysN_NoDQ_III"/>
</dbReference>
<dbReference type="InterPro" id="IPR054696">
    <property type="entry name" value="GTP-eEF1A_C"/>
</dbReference>
<dbReference type="InterPro" id="IPR050100">
    <property type="entry name" value="TRAFAC_GTPase_members"/>
</dbReference>
<dbReference type="CDD" id="cd03695">
    <property type="entry name" value="CysN_NodQ_II"/>
    <property type="match status" value="1"/>
</dbReference>
<keyword evidence="6 14" id="KW-0808">Transferase</keyword>
<dbReference type="HAMAP" id="MF_00062">
    <property type="entry name" value="Sulf_adenylyltr_sub1"/>
    <property type="match status" value="1"/>
</dbReference>
<proteinExistence type="inferred from homology"/>
<evidence type="ECO:0000313" key="17">
    <source>
        <dbReference type="EMBL" id="RBO97526.1"/>
    </source>
</evidence>
<evidence type="ECO:0000256" key="5">
    <source>
        <dbReference type="ARBA" id="ARBA00011760"/>
    </source>
</evidence>
<dbReference type="GO" id="GO:0004781">
    <property type="term" value="F:sulfate adenylyltransferase (ATP) activity"/>
    <property type="evidence" value="ECO:0007669"/>
    <property type="project" value="UniProtKB-UniRule"/>
</dbReference>
<comment type="function">
    <text evidence="14">With CysD forms the ATP sulfurylase (ATPS) that catalyzes the adenylation of sulfate producing adenosine 5'-phosphosulfate (APS) and diphosphate, the first enzymatic step in sulfur assimilation pathway. APS synthesis involves the formation of a high-energy phosphoric-sulfuric acid anhydride bond driven by GTP hydrolysis by CysN coupled to ATP hydrolysis by CysD.</text>
</comment>
<dbReference type="SUPFAM" id="SSF52540">
    <property type="entry name" value="P-loop containing nucleoside triphosphate hydrolases"/>
    <property type="match status" value="2"/>
</dbReference>
<evidence type="ECO:0000256" key="6">
    <source>
        <dbReference type="ARBA" id="ARBA00022679"/>
    </source>
</evidence>
<evidence type="ECO:0000256" key="4">
    <source>
        <dbReference type="ARBA" id="ARBA00007237"/>
    </source>
</evidence>
<dbReference type="GO" id="GO:0003924">
    <property type="term" value="F:GTPase activity"/>
    <property type="evidence" value="ECO:0007669"/>
    <property type="project" value="InterPro"/>
</dbReference>
<dbReference type="OrthoDB" id="9804504at2"/>
<comment type="caution">
    <text evidence="15">Lacks conserved residue(s) required for the propagation of feature annotation.</text>
</comment>
<reference evidence="17 18" key="1">
    <citation type="submission" date="2018-06" db="EMBL/GenBank/DDBJ databases">
        <title>Genomic Encyclopedia of Type Strains, Phase IV (KMG-IV): sequencing the most valuable type-strain genomes for metagenomic binning, comparative biology and taxonomic classification.</title>
        <authorList>
            <person name="Goeker M."/>
        </authorList>
    </citation>
    <scope>NUCLEOTIDE SEQUENCE [LARGE SCALE GENOMIC DNA]</scope>
    <source>
        <strain evidence="17 18">DSM 25619</strain>
    </source>
</reference>
<dbReference type="SUPFAM" id="SSF50465">
    <property type="entry name" value="EF-Tu/eEF-1alpha/eIF2-gamma C-terminal domain"/>
    <property type="match status" value="1"/>
</dbReference>
<dbReference type="HAMAP" id="MF_00065">
    <property type="entry name" value="Adenylyl_sulf_kinase"/>
    <property type="match status" value="1"/>
</dbReference>
<comment type="similarity">
    <text evidence="4">In the N-terminal section; belongs to the TRAFAC class translation factor GTPase superfamily. Classic translation factor GTPase family. CysN/NodQ subfamily.</text>
</comment>
<gene>
    <name evidence="15" type="primary">cysC</name>
    <name evidence="14" type="synonym">cysN</name>
    <name evidence="17" type="ORF">DFR47_102311</name>
</gene>
<comment type="catalytic activity">
    <reaction evidence="13 14">
        <text>sulfate + ATP + H(+) = adenosine 5'-phosphosulfate + diphosphate</text>
        <dbReference type="Rhea" id="RHEA:18133"/>
        <dbReference type="ChEBI" id="CHEBI:15378"/>
        <dbReference type="ChEBI" id="CHEBI:16189"/>
        <dbReference type="ChEBI" id="CHEBI:30616"/>
        <dbReference type="ChEBI" id="CHEBI:33019"/>
        <dbReference type="ChEBI" id="CHEBI:58243"/>
        <dbReference type="EC" id="2.7.7.4"/>
    </reaction>
</comment>
<feature type="binding site" evidence="14">
    <location>
        <begin position="33"/>
        <end position="40"/>
    </location>
    <ligand>
        <name>GTP</name>
        <dbReference type="ChEBI" id="CHEBI:37565"/>
    </ligand>
</feature>
<comment type="similarity">
    <text evidence="14">Belongs to the TRAFAC class translation factor GTPase superfamily. Classic translation factor GTPase family. CysN/NodQ subfamily.</text>
</comment>
<dbReference type="GO" id="GO:0005525">
    <property type="term" value="F:GTP binding"/>
    <property type="evidence" value="ECO:0007669"/>
    <property type="project" value="UniProtKB-UniRule"/>
</dbReference>
<dbReference type="InterPro" id="IPR002891">
    <property type="entry name" value="APS"/>
</dbReference>
<comment type="catalytic activity">
    <reaction evidence="1 15">
        <text>adenosine 5'-phosphosulfate + ATP = 3'-phosphoadenylyl sulfate + ADP + H(+)</text>
        <dbReference type="Rhea" id="RHEA:24152"/>
        <dbReference type="ChEBI" id="CHEBI:15378"/>
        <dbReference type="ChEBI" id="CHEBI:30616"/>
        <dbReference type="ChEBI" id="CHEBI:58243"/>
        <dbReference type="ChEBI" id="CHEBI:58339"/>
        <dbReference type="ChEBI" id="CHEBI:456216"/>
        <dbReference type="EC" id="2.7.1.25"/>
    </reaction>
</comment>
<evidence type="ECO:0000256" key="12">
    <source>
        <dbReference type="ARBA" id="ARBA00024872"/>
    </source>
</evidence>
<dbReference type="InterPro" id="IPR009000">
    <property type="entry name" value="Transl_B-barrel_sf"/>
</dbReference>
<feature type="binding site" evidence="14">
    <location>
        <begin position="167"/>
        <end position="170"/>
    </location>
    <ligand>
        <name>GTP</name>
        <dbReference type="ChEBI" id="CHEBI:37565"/>
    </ligand>
</feature>
<dbReference type="InterPro" id="IPR041757">
    <property type="entry name" value="CysN_GTP-bd"/>
</dbReference>
<dbReference type="CDD" id="cd04095">
    <property type="entry name" value="CysN_NoDQ_III"/>
    <property type="match status" value="1"/>
</dbReference>
<dbReference type="Gene3D" id="3.40.50.300">
    <property type="entry name" value="P-loop containing nucleotide triphosphate hydrolases"/>
    <property type="match status" value="2"/>
</dbReference>
<comment type="caution">
    <text evidence="17">The sequence shown here is derived from an EMBL/GenBank/DDBJ whole genome shotgun (WGS) entry which is preliminary data.</text>
</comment>
<dbReference type="InterPro" id="IPR044138">
    <property type="entry name" value="CysN_II"/>
</dbReference>
<evidence type="ECO:0000256" key="9">
    <source>
        <dbReference type="ARBA" id="ARBA00022840"/>
    </source>
</evidence>
<dbReference type="Proteomes" id="UP000252893">
    <property type="component" value="Unassembled WGS sequence"/>
</dbReference>
<dbReference type="NCBIfam" id="NF004035">
    <property type="entry name" value="PRK05506.1"/>
    <property type="match status" value="1"/>
</dbReference>
<evidence type="ECO:0000256" key="10">
    <source>
        <dbReference type="ARBA" id="ARBA00023134"/>
    </source>
</evidence>
<sequence length="649" mass="71899">MTETLTREQPDTIIADYLEAQEHKSHLRFLTCGSVDDGKSTLIGRLLYDAKTLFEDQISQLHQDSRNHGTAGEDIDFALLVDGLEAEREQGITIDVAYRFFATPKRRFIVADTPGHLQYTRNMVTGASTADLAIVLVDARKGLLEQTRRHSFIASLLGIRHIVLAVNKIDLIGYDEAVFNQIVQDYQAFARELGFTTIQALPVSARFGDNIRSSSEKMPWYQGPALLEWLETVATDSADAAEPDFRFPVQYVSRPHADFRGFAGTIASGRISVGDEITVARSGVSSAIRYIVTADGELETAQAGQAVTLVLEDERDISRGDMLAHPQSRPQVSDRLAAKLVWFTQEPLRAGRQYWLRSQTDQVSVTVNTLNYRIDIENTQKQFAQEPADQLQMNEIGQVAFQLSAPLAFDPYGQNRATGSFILIDRLTNATVAAGLIDHSLRKASHIHVQAAKVTPAERAEQKYQKPALLWFTGLSGSGKSVLATVLEQRLHLAAKHTFILDGDNLRHGLNSDLGFSAEERSENIRRVAETSRLMLDAGLIVLVSVIAPLAQDRALGRHLAGDHDFIEVFVDTPLEVCEARDVKGLYAKARAGEIRDFTGIDAPYERPVAPELHLRGATASVDDLADQIEHYLNQRGLIYSLVDEGWSI</sequence>
<evidence type="ECO:0000256" key="13">
    <source>
        <dbReference type="ARBA" id="ARBA00049370"/>
    </source>
</evidence>
<dbReference type="EMBL" id="QNRH01000002">
    <property type="protein sequence ID" value="RBO97526.1"/>
    <property type="molecule type" value="Genomic_DNA"/>
</dbReference>
<feature type="binding site" evidence="14">
    <location>
        <begin position="112"/>
        <end position="116"/>
    </location>
    <ligand>
        <name>GTP</name>
        <dbReference type="ChEBI" id="CHEBI:37565"/>
    </ligand>
</feature>
<dbReference type="NCBIfam" id="NF003478">
    <property type="entry name" value="PRK05124.1"/>
    <property type="match status" value="1"/>
</dbReference>
<evidence type="ECO:0000256" key="8">
    <source>
        <dbReference type="ARBA" id="ARBA00022741"/>
    </source>
</evidence>
<dbReference type="NCBIfam" id="NF003013">
    <property type="entry name" value="PRK03846.1"/>
    <property type="match status" value="1"/>
</dbReference>
<keyword evidence="7 14" id="KW-0548">Nucleotidyltransferase</keyword>
<dbReference type="EC" id="2.7.1.25" evidence="15"/>